<evidence type="ECO:0000256" key="1">
    <source>
        <dbReference type="SAM" id="Coils"/>
    </source>
</evidence>
<comment type="caution">
    <text evidence="3">The sequence shown here is derived from an EMBL/GenBank/DDBJ whole genome shotgun (WGS) entry which is preliminary data.</text>
</comment>
<protein>
    <submittedName>
        <fullName evidence="3">Uncharacterized protein</fullName>
    </submittedName>
</protein>
<gene>
    <name evidence="3" type="ORF">L249_4211</name>
</gene>
<dbReference type="OrthoDB" id="4741350at2759"/>
<feature type="compositionally biased region" description="Basic residues" evidence="2">
    <location>
        <begin position="23"/>
        <end position="36"/>
    </location>
</feature>
<dbReference type="Gene3D" id="1.20.5.1700">
    <property type="match status" value="1"/>
</dbReference>
<keyword evidence="4" id="KW-1185">Reference proteome</keyword>
<feature type="coiled-coil region" evidence="1">
    <location>
        <begin position="90"/>
        <end position="166"/>
    </location>
</feature>
<dbReference type="EMBL" id="LKCN02000009">
    <property type="protein sequence ID" value="RCI11904.1"/>
    <property type="molecule type" value="Genomic_DNA"/>
</dbReference>
<evidence type="ECO:0000313" key="3">
    <source>
        <dbReference type="EMBL" id="RCI11904.1"/>
    </source>
</evidence>
<evidence type="ECO:0000313" key="4">
    <source>
        <dbReference type="Proteomes" id="UP000253664"/>
    </source>
</evidence>
<dbReference type="STRING" id="1330021.A0A367LBW6"/>
<feature type="region of interest" description="Disordered" evidence="2">
    <location>
        <begin position="23"/>
        <end position="45"/>
    </location>
</feature>
<keyword evidence="1" id="KW-0175">Coiled coil</keyword>
<reference evidence="3 4" key="1">
    <citation type="journal article" date="2015" name="BMC Genomics">
        <title>Insights from the genome of Ophiocordyceps polyrhachis-furcata to pathogenicity and host specificity in insect fungi.</title>
        <authorList>
            <person name="Wichadakul D."/>
            <person name="Kobmoo N."/>
            <person name="Ingsriswang S."/>
            <person name="Tangphatsornruang S."/>
            <person name="Chantasingh D."/>
            <person name="Luangsa-ard J.J."/>
            <person name="Eurwilaichitr L."/>
        </authorList>
    </citation>
    <scope>NUCLEOTIDE SEQUENCE [LARGE SCALE GENOMIC DNA]</scope>
    <source>
        <strain evidence="3 4">BCC 54312</strain>
    </source>
</reference>
<proteinExistence type="predicted"/>
<dbReference type="AlphaFoldDB" id="A0A367LBW6"/>
<dbReference type="Proteomes" id="UP000253664">
    <property type="component" value="Unassembled WGS sequence"/>
</dbReference>
<sequence>MSRRWCFETTPSGREQIISVKRYRHHHHHHHQHRRPHQADDKAKKEWDRLVDRERCLAEANKRLTDEVCALKTSLTNAQAEGQHLSQVVVVQLQNQMDGLAAENAALRQSVDCAAKRCPELEEMAKRLQRERDCLEKSRIEADKAYALLERENADLGQKIKCLSRRADAPPPPPPPCDDRLRPLLRDAEYWKGKSQYWKDRYDDAARRLDDSCGILEIRTRKMRAYEEILRRRRFI</sequence>
<accession>A0A367LBW6</accession>
<evidence type="ECO:0000256" key="2">
    <source>
        <dbReference type="SAM" id="MobiDB-lite"/>
    </source>
</evidence>
<name>A0A367LBW6_9HYPO</name>
<organism evidence="3 4">
    <name type="scientific">Ophiocordyceps polyrhachis-furcata BCC 54312</name>
    <dbReference type="NCBI Taxonomy" id="1330021"/>
    <lineage>
        <taxon>Eukaryota</taxon>
        <taxon>Fungi</taxon>
        <taxon>Dikarya</taxon>
        <taxon>Ascomycota</taxon>
        <taxon>Pezizomycotina</taxon>
        <taxon>Sordariomycetes</taxon>
        <taxon>Hypocreomycetidae</taxon>
        <taxon>Hypocreales</taxon>
        <taxon>Ophiocordycipitaceae</taxon>
        <taxon>Ophiocordyceps</taxon>
    </lineage>
</organism>